<dbReference type="PROSITE" id="PS00455">
    <property type="entry name" value="AMP_BINDING"/>
    <property type="match status" value="1"/>
</dbReference>
<dbReference type="FunCoup" id="A0A6J0BWR2">
    <property type="interactions" value="389"/>
</dbReference>
<reference evidence="11" key="1">
    <citation type="submission" date="2025-08" db="UniProtKB">
        <authorList>
            <consortium name="RefSeq"/>
        </authorList>
    </citation>
    <scope>IDENTIFICATION</scope>
    <source>
        <tissue evidence="11">Thorax and Abdomen</tissue>
    </source>
</reference>
<dbReference type="InParanoid" id="A0A6J0BWR2"/>
<dbReference type="KEGG" id="nlo:107223563"/>
<keyword evidence="2 11" id="KW-0436">Ligase</keyword>
<dbReference type="Pfam" id="PF13193">
    <property type="entry name" value="AMP-binding_C"/>
    <property type="match status" value="1"/>
</dbReference>
<dbReference type="SUPFAM" id="SSF56801">
    <property type="entry name" value="Acetyl-CoA synthetase-like"/>
    <property type="match status" value="1"/>
</dbReference>
<feature type="domain" description="AMP-dependent synthetase/ligase" evidence="8">
    <location>
        <begin position="73"/>
        <end position="450"/>
    </location>
</feature>
<keyword evidence="10" id="KW-1185">Reference proteome</keyword>
<sequence length="600" mass="66410">MIRLRASIPKAFGNTRFDSRSGFISAVFFADAWKKSPSRRCRSTSASGENGTSYISNPGSYPLLEKTVGQLLDVAAERFPNRESVVSVHQNMRMTFSEARKRADKFAAGLKKLGLKRGDRVGVWSPNSIEWSVAFLAIARAGFKVVGMNPADQLNELIYGINKVGTRAVVAADSFKTQNYPEMLLRAKSQCPSLEHIVIVGDKHVSGTRRFVDVESLASSIEVEAIGAEQGEISPGSGMVIQFTSGTTGRPKAPEVAHRSYVNNSRQAVERFRLNDRHHKICLNVPYFHAFALNMGQVTSLQCGATVILAGQSFNSKESVNAIVREKCTVIYGTPTMWVDLVSTQQELKAPIGEISIGLTGGSPASPDLFRRARETFGFDFMKSIYGLSETTCMNFQTLLNTPREIAETTVGYLSDHTEVQVVDENGVPVPFGTPGELWTRGYHTMIGYWGDEENTRKTKTDDGWLKTGDQFVLRPDGYGRIIGRLKDMLIRGGENIFPKEIEEFLETHPAVLEAHVFGVHDDRLGEDICACVRMKPGVVGLTPQDIKEYGRGRIAHFKIPRYVHLTEEFPKTTSGKIKKHVLRETLEADGIVPKKPDVS</sequence>
<dbReference type="Gene3D" id="3.40.50.12780">
    <property type="entry name" value="N-terminal domain of ligase-like"/>
    <property type="match status" value="1"/>
</dbReference>
<comment type="similarity">
    <text evidence="1">Belongs to the ATP-dependent AMP-binding enzyme family.</text>
</comment>
<evidence type="ECO:0000256" key="3">
    <source>
        <dbReference type="ARBA" id="ARBA00037247"/>
    </source>
</evidence>
<dbReference type="EC" id="6.2.1.2" evidence="4"/>
<accession>A0A6J0BWR2</accession>
<feature type="domain" description="AMP-binding enzyme C-terminal" evidence="9">
    <location>
        <begin position="501"/>
        <end position="577"/>
    </location>
</feature>
<dbReference type="Proteomes" id="UP000829291">
    <property type="component" value="Chromosome 3"/>
</dbReference>
<organism evidence="11">
    <name type="scientific">Neodiprion lecontei</name>
    <name type="common">Redheaded pine sawfly</name>
    <dbReference type="NCBI Taxonomy" id="441921"/>
    <lineage>
        <taxon>Eukaryota</taxon>
        <taxon>Metazoa</taxon>
        <taxon>Ecdysozoa</taxon>
        <taxon>Arthropoda</taxon>
        <taxon>Hexapoda</taxon>
        <taxon>Insecta</taxon>
        <taxon>Pterygota</taxon>
        <taxon>Neoptera</taxon>
        <taxon>Endopterygota</taxon>
        <taxon>Hymenoptera</taxon>
        <taxon>Tenthredinoidea</taxon>
        <taxon>Diprionidae</taxon>
        <taxon>Diprioninae</taxon>
        <taxon>Neodiprion</taxon>
    </lineage>
</organism>
<evidence type="ECO:0000256" key="2">
    <source>
        <dbReference type="ARBA" id="ARBA00022598"/>
    </source>
</evidence>
<dbReference type="InterPro" id="IPR020845">
    <property type="entry name" value="AMP-binding_CS"/>
</dbReference>
<comment type="catalytic activity">
    <reaction evidence="7">
        <text>a medium-chain fatty acid + ATP + CoA = a medium-chain fatty acyl-CoA + AMP + diphosphate</text>
        <dbReference type="Rhea" id="RHEA:48340"/>
        <dbReference type="ChEBI" id="CHEBI:30616"/>
        <dbReference type="ChEBI" id="CHEBI:33019"/>
        <dbReference type="ChEBI" id="CHEBI:57287"/>
        <dbReference type="ChEBI" id="CHEBI:59558"/>
        <dbReference type="ChEBI" id="CHEBI:90546"/>
        <dbReference type="ChEBI" id="CHEBI:456215"/>
        <dbReference type="EC" id="6.2.1.2"/>
    </reaction>
</comment>
<protein>
    <recommendedName>
        <fullName evidence="5">Medium-chain acyl-CoA ligase ACSF2, mitochondrial</fullName>
        <ecNumber evidence="4">6.2.1.2</ecNumber>
    </recommendedName>
</protein>
<comment type="function">
    <text evidence="3">Acyl-CoA synthases catalyze the initial reaction in fatty acid metabolism, by forming a thioester with CoA. Has some preference toward medium-chain substrates. Plays a role in adipocyte differentiation.</text>
</comment>
<dbReference type="GO" id="GO:0031956">
    <property type="term" value="F:medium-chain fatty acid-CoA ligase activity"/>
    <property type="evidence" value="ECO:0007669"/>
    <property type="project" value="UniProtKB-EC"/>
</dbReference>
<name>A0A6J0BWR2_NEOLC</name>
<evidence type="ECO:0000259" key="8">
    <source>
        <dbReference type="Pfam" id="PF00501"/>
    </source>
</evidence>
<dbReference type="PANTHER" id="PTHR43201:SF5">
    <property type="entry name" value="MEDIUM-CHAIN ACYL-COA LIGASE ACSF2, MITOCHONDRIAL"/>
    <property type="match status" value="1"/>
</dbReference>
<evidence type="ECO:0000256" key="4">
    <source>
        <dbReference type="ARBA" id="ARBA00039009"/>
    </source>
</evidence>
<evidence type="ECO:0000313" key="11">
    <source>
        <dbReference type="RefSeq" id="XP_015518754.2"/>
    </source>
</evidence>
<dbReference type="GO" id="GO:0006631">
    <property type="term" value="P:fatty acid metabolic process"/>
    <property type="evidence" value="ECO:0007669"/>
    <property type="project" value="TreeGrafter"/>
</dbReference>
<evidence type="ECO:0000256" key="7">
    <source>
        <dbReference type="ARBA" id="ARBA00048277"/>
    </source>
</evidence>
<evidence type="ECO:0000256" key="6">
    <source>
        <dbReference type="ARBA" id="ARBA00047319"/>
    </source>
</evidence>
<gene>
    <name evidence="11" type="primary">LOC107223563</name>
</gene>
<dbReference type="RefSeq" id="XP_015518754.2">
    <property type="nucleotide sequence ID" value="XM_015663268.2"/>
</dbReference>
<dbReference type="Gene3D" id="3.30.300.30">
    <property type="match status" value="1"/>
</dbReference>
<dbReference type="InterPro" id="IPR000873">
    <property type="entry name" value="AMP-dep_synth/lig_dom"/>
</dbReference>
<dbReference type="PANTHER" id="PTHR43201">
    <property type="entry name" value="ACYL-COA SYNTHETASE"/>
    <property type="match status" value="1"/>
</dbReference>
<dbReference type="InterPro" id="IPR042099">
    <property type="entry name" value="ANL_N_sf"/>
</dbReference>
<dbReference type="InterPro" id="IPR025110">
    <property type="entry name" value="AMP-bd_C"/>
</dbReference>
<dbReference type="OrthoDB" id="10253115at2759"/>
<proteinExistence type="inferred from homology"/>
<comment type="catalytic activity">
    <reaction evidence="6">
        <text>octanoate + ATP + CoA = octanoyl-CoA + AMP + diphosphate</text>
        <dbReference type="Rhea" id="RHEA:33631"/>
        <dbReference type="ChEBI" id="CHEBI:25646"/>
        <dbReference type="ChEBI" id="CHEBI:30616"/>
        <dbReference type="ChEBI" id="CHEBI:33019"/>
        <dbReference type="ChEBI" id="CHEBI:57287"/>
        <dbReference type="ChEBI" id="CHEBI:57386"/>
        <dbReference type="ChEBI" id="CHEBI:456215"/>
    </reaction>
</comment>
<dbReference type="Pfam" id="PF00501">
    <property type="entry name" value="AMP-binding"/>
    <property type="match status" value="1"/>
</dbReference>
<evidence type="ECO:0000256" key="5">
    <source>
        <dbReference type="ARBA" id="ARBA00039638"/>
    </source>
</evidence>
<evidence type="ECO:0000256" key="1">
    <source>
        <dbReference type="ARBA" id="ARBA00006432"/>
    </source>
</evidence>
<dbReference type="GeneID" id="107223563"/>
<evidence type="ECO:0000313" key="10">
    <source>
        <dbReference type="Proteomes" id="UP000829291"/>
    </source>
</evidence>
<evidence type="ECO:0000259" key="9">
    <source>
        <dbReference type="Pfam" id="PF13193"/>
    </source>
</evidence>
<dbReference type="InterPro" id="IPR045851">
    <property type="entry name" value="AMP-bd_C_sf"/>
</dbReference>